<evidence type="ECO:0000313" key="2">
    <source>
        <dbReference type="Proteomes" id="UP001187734"/>
    </source>
</evidence>
<name>A0AAE8ME05_9HYPO</name>
<dbReference type="EMBL" id="ONZP01000335">
    <property type="protein sequence ID" value="SPJ81821.1"/>
    <property type="molecule type" value="Genomic_DNA"/>
</dbReference>
<keyword evidence="2" id="KW-1185">Reference proteome</keyword>
<proteinExistence type="predicted"/>
<comment type="caution">
    <text evidence="1">The sequence shown here is derived from an EMBL/GenBank/DDBJ whole genome shotgun (WGS) entry which is preliminary data.</text>
</comment>
<protein>
    <submittedName>
        <fullName evidence="1">Uncharacterized protein</fullName>
    </submittedName>
</protein>
<gene>
    <name evidence="1" type="ORF">FTOL_09226</name>
</gene>
<evidence type="ECO:0000313" key="1">
    <source>
        <dbReference type="EMBL" id="SPJ81821.1"/>
    </source>
</evidence>
<sequence>MAPRTNIRWECLHILSCNVGYYQRAHIVGLSPCPPLLEVAVRTYTPTNSQNEDASSKPPVSIESLVTDQSRHMHGPLGAYVQAHFDFLENLRCGIGRHGPSLAKYYRERYSYMIPWIEYILLLDTLSSIKIGLTDESARLREKISQAVIFIALSLTPFDDQFCLDIRDMGPCSIIDRLQQGLEIEYKGHQPDPSLIVMIRMLLLSVGVAENMSQIRLLSCRDLHFPKAIYKLLGGRRPEELQPIVNVPVLSQRLSRTSVFRGYSIDGEFINRYAHKCGFILWSFIPALPYDWISGLSADMIHDLNQLLNNLYGLDTMSIQMSDVEKMFAVLTCRHSKDLKANPTHAIPVEMQRIFSTASLSLREATTIRQMVLDLMAMANITQRYPPPGTTRQFMSPLLALHLLFVEKSACANPSTVDCFVASFAKACKRRGYQQEISDFLDRGWWDPERLIPDNSALVSYFHCRMGGITHYDAMKVMRIEVAWSEDDK</sequence>
<dbReference type="AlphaFoldDB" id="A0AAE8ME05"/>
<accession>A0AAE8ME05</accession>
<dbReference type="Proteomes" id="UP001187734">
    <property type="component" value="Unassembled WGS sequence"/>
</dbReference>
<organism evidence="1 2">
    <name type="scientific">Fusarium torulosum</name>
    <dbReference type="NCBI Taxonomy" id="33205"/>
    <lineage>
        <taxon>Eukaryota</taxon>
        <taxon>Fungi</taxon>
        <taxon>Dikarya</taxon>
        <taxon>Ascomycota</taxon>
        <taxon>Pezizomycotina</taxon>
        <taxon>Sordariomycetes</taxon>
        <taxon>Hypocreomycetidae</taxon>
        <taxon>Hypocreales</taxon>
        <taxon>Nectriaceae</taxon>
        <taxon>Fusarium</taxon>
    </lineage>
</organism>
<reference evidence="1" key="1">
    <citation type="submission" date="2018-03" db="EMBL/GenBank/DDBJ databases">
        <authorList>
            <person name="Guldener U."/>
        </authorList>
    </citation>
    <scope>NUCLEOTIDE SEQUENCE</scope>
</reference>